<dbReference type="AlphaFoldDB" id="A0A251PFK7"/>
<protein>
    <submittedName>
        <fullName evidence="1">Uncharacterized protein</fullName>
    </submittedName>
</protein>
<dbReference type="Gramene" id="ONI10363">
    <property type="protein sequence ID" value="ONI10363"/>
    <property type="gene ID" value="PRUPE_4G043400"/>
</dbReference>
<gene>
    <name evidence="1" type="ORF">PRUPE_4G043400</name>
</gene>
<reference evidence="1 2" key="1">
    <citation type="journal article" date="2013" name="Nat. Genet.">
        <title>The high-quality draft genome of peach (Prunus persica) identifies unique patterns of genetic diversity, domestication and genome evolution.</title>
        <authorList>
            <consortium name="International Peach Genome Initiative"/>
            <person name="Verde I."/>
            <person name="Abbott A.G."/>
            <person name="Scalabrin S."/>
            <person name="Jung S."/>
            <person name="Shu S."/>
            <person name="Marroni F."/>
            <person name="Zhebentyayeva T."/>
            <person name="Dettori M.T."/>
            <person name="Grimwood J."/>
            <person name="Cattonaro F."/>
            <person name="Zuccolo A."/>
            <person name="Rossini L."/>
            <person name="Jenkins J."/>
            <person name="Vendramin E."/>
            <person name="Meisel L.A."/>
            <person name="Decroocq V."/>
            <person name="Sosinski B."/>
            <person name="Prochnik S."/>
            <person name="Mitros T."/>
            <person name="Policriti A."/>
            <person name="Cipriani G."/>
            <person name="Dondini L."/>
            <person name="Ficklin S."/>
            <person name="Goodstein D.M."/>
            <person name="Xuan P."/>
            <person name="Del Fabbro C."/>
            <person name="Aramini V."/>
            <person name="Copetti D."/>
            <person name="Gonzalez S."/>
            <person name="Horner D.S."/>
            <person name="Falchi R."/>
            <person name="Lucas S."/>
            <person name="Mica E."/>
            <person name="Maldonado J."/>
            <person name="Lazzari B."/>
            <person name="Bielenberg D."/>
            <person name="Pirona R."/>
            <person name="Miculan M."/>
            <person name="Barakat A."/>
            <person name="Testolin R."/>
            <person name="Stella A."/>
            <person name="Tartarini S."/>
            <person name="Tonutti P."/>
            <person name="Arus P."/>
            <person name="Orellana A."/>
            <person name="Wells C."/>
            <person name="Main D."/>
            <person name="Vizzotto G."/>
            <person name="Silva H."/>
            <person name="Salamini F."/>
            <person name="Schmutz J."/>
            <person name="Morgante M."/>
            <person name="Rokhsar D.S."/>
        </authorList>
    </citation>
    <scope>NUCLEOTIDE SEQUENCE [LARGE SCALE GENOMIC DNA]</scope>
    <source>
        <strain evidence="2">cv. Nemared</strain>
    </source>
</reference>
<proteinExistence type="predicted"/>
<accession>A0A251PFK7</accession>
<dbReference type="EMBL" id="CM007654">
    <property type="protein sequence ID" value="ONI10363.1"/>
    <property type="molecule type" value="Genomic_DNA"/>
</dbReference>
<sequence>MMKLGLAWNTGEMLKMTKYNRVWCFLPYNIFSTLPRTPFHWTNHGNGFSKLIYKLRLNMNTQGKQLKCSLSKM</sequence>
<name>A0A251PFK7_PRUPE</name>
<evidence type="ECO:0000313" key="1">
    <source>
        <dbReference type="EMBL" id="ONI10363.1"/>
    </source>
</evidence>
<evidence type="ECO:0000313" key="2">
    <source>
        <dbReference type="Proteomes" id="UP000006882"/>
    </source>
</evidence>
<keyword evidence="2" id="KW-1185">Reference proteome</keyword>
<dbReference type="Proteomes" id="UP000006882">
    <property type="component" value="Chromosome G4"/>
</dbReference>
<organism evidence="1 2">
    <name type="scientific">Prunus persica</name>
    <name type="common">Peach</name>
    <name type="synonym">Amygdalus persica</name>
    <dbReference type="NCBI Taxonomy" id="3760"/>
    <lineage>
        <taxon>Eukaryota</taxon>
        <taxon>Viridiplantae</taxon>
        <taxon>Streptophyta</taxon>
        <taxon>Embryophyta</taxon>
        <taxon>Tracheophyta</taxon>
        <taxon>Spermatophyta</taxon>
        <taxon>Magnoliopsida</taxon>
        <taxon>eudicotyledons</taxon>
        <taxon>Gunneridae</taxon>
        <taxon>Pentapetalae</taxon>
        <taxon>rosids</taxon>
        <taxon>fabids</taxon>
        <taxon>Rosales</taxon>
        <taxon>Rosaceae</taxon>
        <taxon>Amygdaloideae</taxon>
        <taxon>Amygdaleae</taxon>
        <taxon>Prunus</taxon>
    </lineage>
</organism>